<dbReference type="EMBL" id="LDAU01000110">
    <property type="protein sequence ID" value="KRX05200.1"/>
    <property type="molecule type" value="Genomic_DNA"/>
</dbReference>
<sequence length="116" mass="13837">MLPQEIIEPNNQLYCIEENCNEFIQKVTDFPPESKYYGIYPKKTFFLDLNFSSENEFLEKVDKLQNNNWIQANQTRFIGIQIFFMDVQSQQIRQMKISYLTIICNIVILKLINNSI</sequence>
<dbReference type="AlphaFoldDB" id="A0A0V0QT90"/>
<dbReference type="Proteomes" id="UP000054937">
    <property type="component" value="Unassembled WGS sequence"/>
</dbReference>
<organism evidence="1 2">
    <name type="scientific">Pseudocohnilembus persalinus</name>
    <name type="common">Ciliate</name>
    <dbReference type="NCBI Taxonomy" id="266149"/>
    <lineage>
        <taxon>Eukaryota</taxon>
        <taxon>Sar</taxon>
        <taxon>Alveolata</taxon>
        <taxon>Ciliophora</taxon>
        <taxon>Intramacronucleata</taxon>
        <taxon>Oligohymenophorea</taxon>
        <taxon>Scuticociliatia</taxon>
        <taxon>Philasterida</taxon>
        <taxon>Pseudocohnilembidae</taxon>
        <taxon>Pseudocohnilembus</taxon>
    </lineage>
</organism>
<keyword evidence="2" id="KW-1185">Reference proteome</keyword>
<reference evidence="1 2" key="1">
    <citation type="journal article" date="2015" name="Sci. Rep.">
        <title>Genome of the facultative scuticociliatosis pathogen Pseudocohnilembus persalinus provides insight into its virulence through horizontal gene transfer.</title>
        <authorList>
            <person name="Xiong J."/>
            <person name="Wang G."/>
            <person name="Cheng J."/>
            <person name="Tian M."/>
            <person name="Pan X."/>
            <person name="Warren A."/>
            <person name="Jiang C."/>
            <person name="Yuan D."/>
            <person name="Miao W."/>
        </authorList>
    </citation>
    <scope>NUCLEOTIDE SEQUENCE [LARGE SCALE GENOMIC DNA]</scope>
    <source>
        <strain evidence="1">36N120E</strain>
    </source>
</reference>
<name>A0A0V0QT90_PSEPJ</name>
<evidence type="ECO:0000313" key="2">
    <source>
        <dbReference type="Proteomes" id="UP000054937"/>
    </source>
</evidence>
<protein>
    <submittedName>
        <fullName evidence="1">Uncharacterized protein</fullName>
    </submittedName>
</protein>
<comment type="caution">
    <text evidence="1">The sequence shown here is derived from an EMBL/GenBank/DDBJ whole genome shotgun (WGS) entry which is preliminary data.</text>
</comment>
<accession>A0A0V0QT90</accession>
<gene>
    <name evidence="1" type="ORF">PPERSA_06834</name>
</gene>
<dbReference type="InParanoid" id="A0A0V0QT90"/>
<proteinExistence type="predicted"/>
<evidence type="ECO:0000313" key="1">
    <source>
        <dbReference type="EMBL" id="KRX05200.1"/>
    </source>
</evidence>